<dbReference type="Gene3D" id="3.55.50.10">
    <property type="entry name" value="Baseplate protein-like domains"/>
    <property type="match status" value="1"/>
</dbReference>
<name>A0A6N9YFP8_9ACTN</name>
<dbReference type="Gene3D" id="2.40.50.230">
    <property type="entry name" value="Gp5 N-terminal domain"/>
    <property type="match status" value="1"/>
</dbReference>
<evidence type="ECO:0000313" key="3">
    <source>
        <dbReference type="Proteomes" id="UP000469185"/>
    </source>
</evidence>
<feature type="domain" description="Gp5/Type VI secretion system Vgr protein OB-fold" evidence="1">
    <location>
        <begin position="362"/>
        <end position="435"/>
    </location>
</feature>
<protein>
    <recommendedName>
        <fullName evidence="1">Gp5/Type VI secretion system Vgr protein OB-fold domain-containing protein</fullName>
    </recommendedName>
</protein>
<accession>A0A6N9YFP8</accession>
<dbReference type="Gene3D" id="2.30.110.50">
    <property type="match status" value="1"/>
</dbReference>
<evidence type="ECO:0000259" key="1">
    <source>
        <dbReference type="Pfam" id="PF04717"/>
    </source>
</evidence>
<gene>
    <name evidence="2" type="ORF">G1H11_00175</name>
</gene>
<evidence type="ECO:0000313" key="2">
    <source>
        <dbReference type="EMBL" id="NED93728.1"/>
    </source>
</evidence>
<dbReference type="RefSeq" id="WP_163814952.1">
    <property type="nucleotide sequence ID" value="NZ_JAAGOB010000001.1"/>
</dbReference>
<dbReference type="Gene3D" id="4.10.220.110">
    <property type="match status" value="1"/>
</dbReference>
<dbReference type="SUPFAM" id="SSF69279">
    <property type="entry name" value="Phage tail proteins"/>
    <property type="match status" value="1"/>
</dbReference>
<keyword evidence="3" id="KW-1185">Reference proteome</keyword>
<organism evidence="2 3">
    <name type="scientific">Phytoactinopolyspora alkaliphila</name>
    <dbReference type="NCBI Taxonomy" id="1783498"/>
    <lineage>
        <taxon>Bacteria</taxon>
        <taxon>Bacillati</taxon>
        <taxon>Actinomycetota</taxon>
        <taxon>Actinomycetes</taxon>
        <taxon>Jiangellales</taxon>
        <taxon>Jiangellaceae</taxon>
        <taxon>Phytoactinopolyspora</taxon>
    </lineage>
</organism>
<dbReference type="Pfam" id="PF04717">
    <property type="entry name" value="Phage_base_V"/>
    <property type="match status" value="1"/>
</dbReference>
<dbReference type="InterPro" id="IPR037026">
    <property type="entry name" value="Vgr_OB-fold_dom_sf"/>
</dbReference>
<dbReference type="SUPFAM" id="SSF69255">
    <property type="entry name" value="gp5 N-terminal domain-like"/>
    <property type="match status" value="1"/>
</dbReference>
<sequence>MTQVTRLAPEVVVEGRSLPQAWREALTQLRVELGLRAVGQVTIRYADPGYALSAQSVFAIGATVEVGVVGDGSLATAEVSGVAIEQRAGMPPELTVTAHDVAHRLTGATRVRTFTNATYADMIRSVLHRAGVSGRVADSSTRHEYVLQVGTDLDFVDELSDRLGWDWQVEGRQVVVGPPSTESSTTVELGSDISEFSVRASGRHPGAVEARGWSRSDKREVASKPAMVSEAAPAAASQLVDSFVASAGSLRTGTAITAATAVSDRAEADSVAGALRDRLAAAAVTARGRGPVNRALRPGAGLTVTHAGPASGTYFVSQVEHVYRRSGFETRFVAGERRPTGLVDTLSSAPAGGGLTHDGLVVGVVTNNDDPEKLGRVKVNFPWISVEVESAWARVASIGGGGNRGMVSLPEVNDEVLVGFEGGDLRTPVVLGGLHGGKDRPPEYAVKSGRTTYRRITSRLGHVIEMADGDPPDRHILIALAGGDRQISLAHDRMDIELPGGVPFTLKAGEASIAVDAGGGIVLDGTKVEITGRQGVSINGMNVALKADAEVSMEAAVAAIRAKVQATVEGAAALNLKAGVVKIN</sequence>
<comment type="caution">
    <text evidence="2">The sequence shown here is derived from an EMBL/GenBank/DDBJ whole genome shotgun (WGS) entry which is preliminary data.</text>
</comment>
<dbReference type="InterPro" id="IPR006531">
    <property type="entry name" value="Gp5/Vgr_OB"/>
</dbReference>
<reference evidence="2 3" key="1">
    <citation type="submission" date="2020-02" db="EMBL/GenBank/DDBJ databases">
        <authorList>
            <person name="Li X.-J."/>
            <person name="Feng X.-M."/>
        </authorList>
    </citation>
    <scope>NUCLEOTIDE SEQUENCE [LARGE SCALE GENOMIC DNA]</scope>
    <source>
        <strain evidence="2 3">CGMCC 4.7225</strain>
    </source>
</reference>
<dbReference type="AlphaFoldDB" id="A0A6N9YFP8"/>
<dbReference type="Proteomes" id="UP000469185">
    <property type="component" value="Unassembled WGS sequence"/>
</dbReference>
<dbReference type="EMBL" id="JAAGOB010000001">
    <property type="protein sequence ID" value="NED93728.1"/>
    <property type="molecule type" value="Genomic_DNA"/>
</dbReference>
<proteinExistence type="predicted"/>